<reference evidence="8" key="5">
    <citation type="submission" date="2018-04" db="UniProtKB">
        <authorList>
            <consortium name="EnsemblFungi"/>
        </authorList>
    </citation>
    <scope>IDENTIFICATION</scope>
    <source>
        <strain evidence="8">R3-111a-1</strain>
    </source>
</reference>
<dbReference type="PANTHER" id="PTHR11271">
    <property type="entry name" value="GUANINE DEAMINASE"/>
    <property type="match status" value="1"/>
</dbReference>
<dbReference type="InterPro" id="IPR006680">
    <property type="entry name" value="Amidohydro-rel"/>
</dbReference>
<dbReference type="GO" id="GO:0005829">
    <property type="term" value="C:cytosol"/>
    <property type="evidence" value="ECO:0007669"/>
    <property type="project" value="TreeGrafter"/>
</dbReference>
<gene>
    <name evidence="8" type="primary">20343496</name>
    <name evidence="7" type="ORF">GGTG_03038</name>
</gene>
<dbReference type="EnsemblFungi" id="EJT77935">
    <property type="protein sequence ID" value="EJT77935"/>
    <property type="gene ID" value="GGTG_03038"/>
</dbReference>
<dbReference type="InterPro" id="IPR032466">
    <property type="entry name" value="Metal_Hydrolase"/>
</dbReference>
<evidence type="ECO:0000256" key="4">
    <source>
        <dbReference type="ARBA" id="ARBA00022833"/>
    </source>
</evidence>
<dbReference type="VEuPathDB" id="FungiDB:GGTG_03038"/>
<reference evidence="8" key="4">
    <citation type="journal article" date="2015" name="G3 (Bethesda)">
        <title>Genome sequences of three phytopathogenic species of the Magnaporthaceae family of fungi.</title>
        <authorList>
            <person name="Okagaki L.H."/>
            <person name="Nunes C.C."/>
            <person name="Sailsbery J."/>
            <person name="Clay B."/>
            <person name="Brown D."/>
            <person name="John T."/>
            <person name="Oh Y."/>
            <person name="Young N."/>
            <person name="Fitzgerald M."/>
            <person name="Haas B.J."/>
            <person name="Zeng Q."/>
            <person name="Young S."/>
            <person name="Adiconis X."/>
            <person name="Fan L."/>
            <person name="Levin J.Z."/>
            <person name="Mitchell T.K."/>
            <person name="Okubara P.A."/>
            <person name="Farman M.L."/>
            <person name="Kohn L.M."/>
            <person name="Birren B."/>
            <person name="Ma L.-J."/>
            <person name="Dean R.A."/>
        </authorList>
    </citation>
    <scope>NUCLEOTIDE SEQUENCE</scope>
    <source>
        <strain evidence="8">R3-111a-1</strain>
    </source>
</reference>
<protein>
    <submittedName>
        <fullName evidence="7">Guanine deaminase</fullName>
    </submittedName>
</protein>
<dbReference type="eggNOG" id="KOG3968">
    <property type="taxonomic scope" value="Eukaryota"/>
</dbReference>
<dbReference type="STRING" id="644352.J3NP32"/>
<evidence type="ECO:0000256" key="5">
    <source>
        <dbReference type="SAM" id="MobiDB-lite"/>
    </source>
</evidence>
<dbReference type="HOGENOM" id="CLU_012358_0_0_1"/>
<proteinExistence type="predicted"/>
<evidence type="ECO:0000313" key="7">
    <source>
        <dbReference type="EMBL" id="EJT77935.1"/>
    </source>
</evidence>
<evidence type="ECO:0000256" key="3">
    <source>
        <dbReference type="ARBA" id="ARBA00022801"/>
    </source>
</evidence>
<keyword evidence="9" id="KW-1185">Reference proteome</keyword>
<evidence type="ECO:0000313" key="8">
    <source>
        <dbReference type="EnsemblFungi" id="EJT77935"/>
    </source>
</evidence>
<evidence type="ECO:0000313" key="9">
    <source>
        <dbReference type="Proteomes" id="UP000006039"/>
    </source>
</evidence>
<dbReference type="EMBL" id="GL385396">
    <property type="protein sequence ID" value="EJT77935.1"/>
    <property type="molecule type" value="Genomic_DNA"/>
</dbReference>
<accession>J3NP32</accession>
<name>J3NP32_GAET3</name>
<dbReference type="Proteomes" id="UP000006039">
    <property type="component" value="Unassembled WGS sequence"/>
</dbReference>
<dbReference type="SUPFAM" id="SSF51556">
    <property type="entry name" value="Metallo-dependent hydrolases"/>
    <property type="match status" value="1"/>
</dbReference>
<dbReference type="RefSeq" id="XP_009219080.1">
    <property type="nucleotide sequence ID" value="XM_009220816.1"/>
</dbReference>
<dbReference type="GeneID" id="20343496"/>
<dbReference type="InterPro" id="IPR051607">
    <property type="entry name" value="Metallo-dep_hydrolases"/>
</dbReference>
<evidence type="ECO:0000259" key="6">
    <source>
        <dbReference type="Pfam" id="PF01979"/>
    </source>
</evidence>
<feature type="domain" description="Amidohydrolase-related" evidence="6">
    <location>
        <begin position="100"/>
        <end position="504"/>
    </location>
</feature>
<evidence type="ECO:0000256" key="1">
    <source>
        <dbReference type="ARBA" id="ARBA00001947"/>
    </source>
</evidence>
<keyword evidence="3" id="KW-0378">Hydrolase</keyword>
<reference evidence="7" key="2">
    <citation type="submission" date="2010-07" db="EMBL/GenBank/DDBJ databases">
        <authorList>
            <consortium name="The Broad Institute Genome Sequencing Platform"/>
            <consortium name="Broad Institute Genome Sequencing Center for Infectious Disease"/>
            <person name="Ma L.-J."/>
            <person name="Dead R."/>
            <person name="Young S."/>
            <person name="Zeng Q."/>
            <person name="Koehrsen M."/>
            <person name="Alvarado L."/>
            <person name="Berlin A."/>
            <person name="Chapman S.B."/>
            <person name="Chen Z."/>
            <person name="Freedman E."/>
            <person name="Gellesch M."/>
            <person name="Goldberg J."/>
            <person name="Griggs A."/>
            <person name="Gujja S."/>
            <person name="Heilman E.R."/>
            <person name="Heiman D."/>
            <person name="Hepburn T."/>
            <person name="Howarth C."/>
            <person name="Jen D."/>
            <person name="Larson L."/>
            <person name="Mehta T."/>
            <person name="Neiman D."/>
            <person name="Pearson M."/>
            <person name="Roberts A."/>
            <person name="Saif S."/>
            <person name="Shea T."/>
            <person name="Shenoy N."/>
            <person name="Sisk P."/>
            <person name="Stolte C."/>
            <person name="Sykes S."/>
            <person name="Walk T."/>
            <person name="White J."/>
            <person name="Yandava C."/>
            <person name="Haas B."/>
            <person name="Nusbaum C."/>
            <person name="Birren B."/>
        </authorList>
    </citation>
    <scope>NUCLEOTIDE SEQUENCE</scope>
    <source>
        <strain evidence="7">R3-111a-1</strain>
    </source>
</reference>
<organism evidence="7">
    <name type="scientific">Gaeumannomyces tritici (strain R3-111a-1)</name>
    <name type="common">Wheat and barley take-all root rot fungus</name>
    <name type="synonym">Gaeumannomyces graminis var. tritici</name>
    <dbReference type="NCBI Taxonomy" id="644352"/>
    <lineage>
        <taxon>Eukaryota</taxon>
        <taxon>Fungi</taxon>
        <taxon>Dikarya</taxon>
        <taxon>Ascomycota</taxon>
        <taxon>Pezizomycotina</taxon>
        <taxon>Sordariomycetes</taxon>
        <taxon>Sordariomycetidae</taxon>
        <taxon>Magnaporthales</taxon>
        <taxon>Magnaporthaceae</taxon>
        <taxon>Gaeumannomyces</taxon>
    </lineage>
</organism>
<reference evidence="9" key="1">
    <citation type="submission" date="2010-07" db="EMBL/GenBank/DDBJ databases">
        <title>The genome sequence of Gaeumannomyces graminis var. tritici strain R3-111a-1.</title>
        <authorList>
            <consortium name="The Broad Institute Genome Sequencing Platform"/>
            <person name="Ma L.-J."/>
            <person name="Dead R."/>
            <person name="Young S."/>
            <person name="Zeng Q."/>
            <person name="Koehrsen M."/>
            <person name="Alvarado L."/>
            <person name="Berlin A."/>
            <person name="Chapman S.B."/>
            <person name="Chen Z."/>
            <person name="Freedman E."/>
            <person name="Gellesch M."/>
            <person name="Goldberg J."/>
            <person name="Griggs A."/>
            <person name="Gujja S."/>
            <person name="Heilman E.R."/>
            <person name="Heiman D."/>
            <person name="Hepburn T."/>
            <person name="Howarth C."/>
            <person name="Jen D."/>
            <person name="Larson L."/>
            <person name="Mehta T."/>
            <person name="Neiman D."/>
            <person name="Pearson M."/>
            <person name="Roberts A."/>
            <person name="Saif S."/>
            <person name="Shea T."/>
            <person name="Shenoy N."/>
            <person name="Sisk P."/>
            <person name="Stolte C."/>
            <person name="Sykes S."/>
            <person name="Walk T."/>
            <person name="White J."/>
            <person name="Yandava C."/>
            <person name="Haas B."/>
            <person name="Nusbaum C."/>
            <person name="Birren B."/>
        </authorList>
    </citation>
    <scope>NUCLEOTIDE SEQUENCE [LARGE SCALE GENOMIC DNA]</scope>
    <source>
        <strain evidence="9">R3-111a-1</strain>
    </source>
</reference>
<keyword evidence="4" id="KW-0862">Zinc</keyword>
<dbReference type="Pfam" id="PF01979">
    <property type="entry name" value="Amidohydro_1"/>
    <property type="match status" value="1"/>
</dbReference>
<sequence length="508" mass="54502">MTLQTNGLGRSGSDAVPTVASARREEGAHKLLLGTFIHSQSLGELRYRHGAAVAVSREGKIAAVEEDCDRSRAEAELLPRLGWALDDVVVVAAKDGQFFFPGFIDTHLHASQYPNVGIFGKSTLLDWLHKYTFPMEASLADPARARRVYGRCVRKTLSHGTTCAAYYATVDVASTNLLADICLAAGQRALVGRVCMDSDLQPSWYRDEGWEAGLRATKECIGHVERVDPGFATVRPVITPRFAPSCSAEMMKALGELHAETGLPVQTHVSENAAEIELVKELFCGGFKRCDAAAEAEGKEDVLGSTYTGVYERYGLLTDKTILAHAVHLSEGEADLIAARGAKVSHCPCSNSSITSGAARVRWLLSRGVEVGLGTDMSGGYSPSVLEAARQALLVSRHVAMTGGGDAAKLSVEEVLHLATAGGARCVGLEGRVGAFEVGFDWDAQLVGLGGVGDDGEDEEGGEAEAGGNVDVFGWETWEDRVAKWLFNGDDRNTKMVWVRGRLVHQRK</sequence>
<reference evidence="7" key="3">
    <citation type="submission" date="2010-09" db="EMBL/GenBank/DDBJ databases">
        <title>Annotation of Gaeumannomyces graminis var. tritici R3-111a-1.</title>
        <authorList>
            <consortium name="The Broad Institute Genome Sequencing Platform"/>
            <person name="Ma L.-J."/>
            <person name="Dead R."/>
            <person name="Young S.K."/>
            <person name="Zeng Q."/>
            <person name="Gargeya S."/>
            <person name="Fitzgerald M."/>
            <person name="Haas B."/>
            <person name="Abouelleil A."/>
            <person name="Alvarado L."/>
            <person name="Arachchi H.M."/>
            <person name="Berlin A."/>
            <person name="Brown A."/>
            <person name="Chapman S.B."/>
            <person name="Chen Z."/>
            <person name="Dunbar C."/>
            <person name="Freedman E."/>
            <person name="Gearin G."/>
            <person name="Gellesch M."/>
            <person name="Goldberg J."/>
            <person name="Griggs A."/>
            <person name="Gujja S."/>
            <person name="Heiman D."/>
            <person name="Howarth C."/>
            <person name="Larson L."/>
            <person name="Lui A."/>
            <person name="MacDonald P.J.P."/>
            <person name="Mehta T."/>
            <person name="Montmayeur A."/>
            <person name="Murphy C."/>
            <person name="Neiman D."/>
            <person name="Pearson M."/>
            <person name="Priest M."/>
            <person name="Roberts A."/>
            <person name="Saif S."/>
            <person name="Shea T."/>
            <person name="Shenoy N."/>
            <person name="Sisk P."/>
            <person name="Stolte C."/>
            <person name="Sykes S."/>
            <person name="Yandava C."/>
            <person name="Wortman J."/>
            <person name="Nusbaum C."/>
            <person name="Birren B."/>
        </authorList>
    </citation>
    <scope>NUCLEOTIDE SEQUENCE</scope>
    <source>
        <strain evidence="7">R3-111a-1</strain>
    </source>
</reference>
<dbReference type="Gene3D" id="2.30.40.10">
    <property type="entry name" value="Urease, subunit C, domain 1"/>
    <property type="match status" value="1"/>
</dbReference>
<keyword evidence="2" id="KW-0479">Metal-binding</keyword>
<dbReference type="InterPro" id="IPR011059">
    <property type="entry name" value="Metal-dep_hydrolase_composite"/>
</dbReference>
<dbReference type="GO" id="GO:0008270">
    <property type="term" value="F:zinc ion binding"/>
    <property type="evidence" value="ECO:0007669"/>
    <property type="project" value="TreeGrafter"/>
</dbReference>
<evidence type="ECO:0000256" key="2">
    <source>
        <dbReference type="ARBA" id="ARBA00022723"/>
    </source>
</evidence>
<dbReference type="FunCoup" id="J3NP32">
    <property type="interactions" value="129"/>
</dbReference>
<comment type="cofactor">
    <cofactor evidence="1">
        <name>Zn(2+)</name>
        <dbReference type="ChEBI" id="CHEBI:29105"/>
    </cofactor>
</comment>
<feature type="region of interest" description="Disordered" evidence="5">
    <location>
        <begin position="1"/>
        <end position="20"/>
    </location>
</feature>
<dbReference type="GO" id="GO:0008892">
    <property type="term" value="F:guanine deaminase activity"/>
    <property type="evidence" value="ECO:0007669"/>
    <property type="project" value="EnsemblFungi"/>
</dbReference>
<dbReference type="Gene3D" id="3.20.20.140">
    <property type="entry name" value="Metal-dependent hydrolases"/>
    <property type="match status" value="1"/>
</dbReference>
<dbReference type="AlphaFoldDB" id="J3NP32"/>
<dbReference type="OrthoDB" id="194468at2759"/>
<dbReference type="PANTHER" id="PTHR11271:SF6">
    <property type="entry name" value="GUANINE DEAMINASE"/>
    <property type="match status" value="1"/>
</dbReference>
<dbReference type="GO" id="GO:0006147">
    <property type="term" value="P:guanine catabolic process"/>
    <property type="evidence" value="ECO:0007669"/>
    <property type="project" value="EnsemblFungi"/>
</dbReference>